<sequence>MKTSETRTATGAKEDEHPAGLGHHMPRAEPECAYLENEPDEKKLMVGSLLNPGV</sequence>
<name>A0AAJ3FT58_9PSED</name>
<accession>A0AAJ3FT58</accession>
<organism evidence="2 3">
    <name type="scientific">Pseudomonas brassicacearum</name>
    <dbReference type="NCBI Taxonomy" id="930166"/>
    <lineage>
        <taxon>Bacteria</taxon>
        <taxon>Pseudomonadati</taxon>
        <taxon>Pseudomonadota</taxon>
        <taxon>Gammaproteobacteria</taxon>
        <taxon>Pseudomonadales</taxon>
        <taxon>Pseudomonadaceae</taxon>
        <taxon>Pseudomonas</taxon>
    </lineage>
</organism>
<dbReference type="EMBL" id="JABFMS010000003">
    <property type="protein sequence ID" value="NUT79931.1"/>
    <property type="molecule type" value="Genomic_DNA"/>
</dbReference>
<evidence type="ECO:0000256" key="1">
    <source>
        <dbReference type="SAM" id="MobiDB-lite"/>
    </source>
</evidence>
<feature type="region of interest" description="Disordered" evidence="1">
    <location>
        <begin position="1"/>
        <end position="29"/>
    </location>
</feature>
<evidence type="ECO:0000313" key="3">
    <source>
        <dbReference type="Proteomes" id="UP000562723"/>
    </source>
</evidence>
<dbReference type="RefSeq" id="WP_155742065.1">
    <property type="nucleotide sequence ID" value="NZ_JABFMS010000003.1"/>
</dbReference>
<proteinExistence type="predicted"/>
<dbReference type="AlphaFoldDB" id="A0AAJ3FT58"/>
<protein>
    <submittedName>
        <fullName evidence="2">Uncharacterized protein</fullName>
    </submittedName>
</protein>
<evidence type="ECO:0000313" key="2">
    <source>
        <dbReference type="EMBL" id="NUT79931.1"/>
    </source>
</evidence>
<dbReference type="Proteomes" id="UP000562723">
    <property type="component" value="Unassembled WGS sequence"/>
</dbReference>
<gene>
    <name evidence="2" type="ORF">HNO85_03130</name>
</gene>
<reference evidence="2 3" key="1">
    <citation type="journal article" date="2020" name="Front. Plant Sci.">
        <title>Isolation of Rhizosphere Bacteria That Improve Quality and Water Stress Tolerance in Greenhouse Ornamentals.</title>
        <authorList>
            <person name="Nordstedt N.P."/>
            <person name="Jones M.L."/>
        </authorList>
    </citation>
    <scope>NUCLEOTIDE SEQUENCE [LARGE SCALE GENOMIC DNA]</scope>
    <source>
        <strain evidence="2 3">C2F7</strain>
    </source>
</reference>
<comment type="caution">
    <text evidence="2">The sequence shown here is derived from an EMBL/GenBank/DDBJ whole genome shotgun (WGS) entry which is preliminary data.</text>
</comment>